<evidence type="ECO:0000256" key="4">
    <source>
        <dbReference type="ARBA" id="ARBA00023186"/>
    </source>
</evidence>
<gene>
    <name evidence="5" type="ORF">JOF55_001758</name>
</gene>
<evidence type="ECO:0000256" key="1">
    <source>
        <dbReference type="ARBA" id="ARBA00004496"/>
    </source>
</evidence>
<comment type="similarity">
    <text evidence="2">Belongs to the EspG family.</text>
</comment>
<evidence type="ECO:0000313" key="6">
    <source>
        <dbReference type="Proteomes" id="UP001180845"/>
    </source>
</evidence>
<dbReference type="AlphaFoldDB" id="A0AAE3ZAY9"/>
<dbReference type="Pfam" id="PF14011">
    <property type="entry name" value="ESX-1_EspG"/>
    <property type="match status" value="1"/>
</dbReference>
<dbReference type="RefSeq" id="WP_310272310.1">
    <property type="nucleotide sequence ID" value="NZ_JAVDXW010000001.1"/>
</dbReference>
<dbReference type="EMBL" id="JAVDXW010000001">
    <property type="protein sequence ID" value="MDR7301577.1"/>
    <property type="molecule type" value="Genomic_DNA"/>
</dbReference>
<accession>A0AAE3ZAY9</accession>
<keyword evidence="4" id="KW-0143">Chaperone</keyword>
<protein>
    <recommendedName>
        <fullName evidence="7">EspG family protein</fullName>
    </recommendedName>
</protein>
<comment type="subcellular location">
    <subcellularLocation>
        <location evidence="1">Cytoplasm</location>
    </subcellularLocation>
</comment>
<proteinExistence type="inferred from homology"/>
<sequence length="250" mass="26753">MVDTITLSVQAVDVLGEQLNLSIRQYPFEIPRFGASPEERSRVERQVGEELESAGLAKAGRPEPEVEDALYLLSTSEVSIAAAGLLDVRTGQWLAARVVATGEVGVLGLITNRGLRIDFMTPEDLPGVCVDLLPQAPPGTGEAVSATTAPIAAGEGHRDPSGPESDGVRAVESITGLVRYRLGHYVVTGIDRRGRRARLPGLAWFDTERGRYTLFGDRSPDGAGVLTCTPVDRLGMVNQLGGILDRARIR</sequence>
<evidence type="ECO:0000256" key="2">
    <source>
        <dbReference type="ARBA" id="ARBA00006411"/>
    </source>
</evidence>
<keyword evidence="3" id="KW-0963">Cytoplasm</keyword>
<evidence type="ECO:0008006" key="7">
    <source>
        <dbReference type="Google" id="ProtNLM"/>
    </source>
</evidence>
<organism evidence="5 6">
    <name type="scientific">Haloactinomyces albus</name>
    <dbReference type="NCBI Taxonomy" id="1352928"/>
    <lineage>
        <taxon>Bacteria</taxon>
        <taxon>Bacillati</taxon>
        <taxon>Actinomycetota</taxon>
        <taxon>Actinomycetes</taxon>
        <taxon>Actinopolysporales</taxon>
        <taxon>Actinopolysporaceae</taxon>
        <taxon>Haloactinomyces</taxon>
    </lineage>
</organism>
<evidence type="ECO:0000256" key="3">
    <source>
        <dbReference type="ARBA" id="ARBA00022490"/>
    </source>
</evidence>
<dbReference type="Proteomes" id="UP001180845">
    <property type="component" value="Unassembled WGS sequence"/>
</dbReference>
<evidence type="ECO:0000313" key="5">
    <source>
        <dbReference type="EMBL" id="MDR7301577.1"/>
    </source>
</evidence>
<name>A0AAE3ZAY9_9ACTN</name>
<dbReference type="InterPro" id="IPR025734">
    <property type="entry name" value="EspG"/>
</dbReference>
<keyword evidence="6" id="KW-1185">Reference proteome</keyword>
<reference evidence="5" key="1">
    <citation type="submission" date="2023-07" db="EMBL/GenBank/DDBJ databases">
        <title>Sequencing the genomes of 1000 actinobacteria strains.</title>
        <authorList>
            <person name="Klenk H.-P."/>
        </authorList>
    </citation>
    <scope>NUCLEOTIDE SEQUENCE</scope>
    <source>
        <strain evidence="5">DSM 45977</strain>
    </source>
</reference>
<comment type="caution">
    <text evidence="5">The sequence shown here is derived from an EMBL/GenBank/DDBJ whole genome shotgun (WGS) entry which is preliminary data.</text>
</comment>